<accession>D7CRA3</accession>
<dbReference type="Proteomes" id="UP000000379">
    <property type="component" value="Chromosome"/>
</dbReference>
<dbReference type="STRING" id="649638.Trad_2077"/>
<dbReference type="SMART" id="SM00855">
    <property type="entry name" value="PGAM"/>
    <property type="match status" value="1"/>
</dbReference>
<dbReference type="GO" id="GO:0016791">
    <property type="term" value="F:phosphatase activity"/>
    <property type="evidence" value="ECO:0007669"/>
    <property type="project" value="TreeGrafter"/>
</dbReference>
<feature type="binding site" evidence="2">
    <location>
        <position position="57"/>
    </location>
    <ligand>
        <name>substrate</name>
    </ligand>
</feature>
<proteinExistence type="predicted"/>
<evidence type="ECO:0000256" key="2">
    <source>
        <dbReference type="PIRSR" id="PIRSR613078-2"/>
    </source>
</evidence>
<dbReference type="Pfam" id="PF00300">
    <property type="entry name" value="His_Phos_1"/>
    <property type="match status" value="1"/>
</dbReference>
<dbReference type="CDD" id="cd07067">
    <property type="entry name" value="HP_PGM_like"/>
    <property type="match status" value="1"/>
</dbReference>
<dbReference type="OrthoDB" id="9782128at2"/>
<dbReference type="eggNOG" id="COG0406">
    <property type="taxonomic scope" value="Bacteria"/>
</dbReference>
<protein>
    <submittedName>
        <fullName evidence="3">Phosphoglycerate mutase</fullName>
    </submittedName>
</protein>
<dbReference type="InterPro" id="IPR050275">
    <property type="entry name" value="PGM_Phosphatase"/>
</dbReference>
<gene>
    <name evidence="3" type="ordered locus">Trad_2077</name>
</gene>
<dbReference type="AlphaFoldDB" id="D7CRA3"/>
<dbReference type="SUPFAM" id="SSF53254">
    <property type="entry name" value="Phosphoglycerate mutase-like"/>
    <property type="match status" value="1"/>
</dbReference>
<dbReference type="GO" id="GO:0005737">
    <property type="term" value="C:cytoplasm"/>
    <property type="evidence" value="ECO:0007669"/>
    <property type="project" value="TreeGrafter"/>
</dbReference>
<dbReference type="KEGG" id="tra:Trad_2077"/>
<evidence type="ECO:0000313" key="3">
    <source>
        <dbReference type="EMBL" id="ADI15191.1"/>
    </source>
</evidence>
<dbReference type="PANTHER" id="PTHR48100:SF59">
    <property type="entry name" value="ADENOSYLCOBALAMIN_ALPHA-RIBAZOLE PHOSPHATASE"/>
    <property type="match status" value="1"/>
</dbReference>
<feature type="binding site" evidence="2">
    <location>
        <begin position="8"/>
        <end position="15"/>
    </location>
    <ligand>
        <name>substrate</name>
    </ligand>
</feature>
<keyword evidence="4" id="KW-1185">Reference proteome</keyword>
<reference evidence="4" key="1">
    <citation type="submission" date="2010-05" db="EMBL/GenBank/DDBJ databases">
        <title>The complete genome of Truepera radiovictris DSM 17093.</title>
        <authorList>
            <consortium name="US DOE Joint Genome Institute (JGI-PGF)"/>
            <person name="Lucas S."/>
            <person name="Copeland A."/>
            <person name="Lapidus A."/>
            <person name="Glavina del Rio T."/>
            <person name="Dalin E."/>
            <person name="Tice H."/>
            <person name="Bruce D."/>
            <person name="Goodwin L."/>
            <person name="Pitluck S."/>
            <person name="Kyrpides N."/>
            <person name="Mavromatis K."/>
            <person name="Ovchinnikova G."/>
            <person name="Munk A.C."/>
            <person name="Detter J.C."/>
            <person name="Han C."/>
            <person name="Tapia R."/>
            <person name="Land M."/>
            <person name="Hauser L."/>
            <person name="Markowitz V."/>
            <person name="Cheng J.-F."/>
            <person name="Hugenholtz P."/>
            <person name="Woyke T."/>
            <person name="Wu D."/>
            <person name="Tindall B."/>
            <person name="Pomrenke H.G."/>
            <person name="Brambilla E."/>
            <person name="Klenk H.-P."/>
            <person name="Eisen J.A."/>
        </authorList>
    </citation>
    <scope>NUCLEOTIDE SEQUENCE [LARGE SCALE GENOMIC DNA]</scope>
    <source>
        <strain evidence="4">DSM 17093 / CIP 108686 / LMG 22925 / RQ-24</strain>
    </source>
</reference>
<dbReference type="InterPro" id="IPR013078">
    <property type="entry name" value="His_Pase_superF_clade-1"/>
</dbReference>
<dbReference type="EMBL" id="CP002049">
    <property type="protein sequence ID" value="ADI15191.1"/>
    <property type="molecule type" value="Genomic_DNA"/>
</dbReference>
<evidence type="ECO:0000256" key="1">
    <source>
        <dbReference type="PIRSR" id="PIRSR613078-1"/>
    </source>
</evidence>
<dbReference type="Gene3D" id="3.40.50.1240">
    <property type="entry name" value="Phosphoglycerate mutase-like"/>
    <property type="match status" value="1"/>
</dbReference>
<name>D7CRA3_TRURR</name>
<dbReference type="RefSeq" id="WP_013178555.1">
    <property type="nucleotide sequence ID" value="NC_014221.1"/>
</dbReference>
<reference evidence="3 4" key="2">
    <citation type="journal article" date="2011" name="Stand. Genomic Sci.">
        <title>Complete genome sequence of Truepera radiovictrix type strain (RQ-24).</title>
        <authorList>
            <person name="Ivanova N."/>
            <person name="Rohde C."/>
            <person name="Munk C."/>
            <person name="Nolan M."/>
            <person name="Lucas S."/>
            <person name="Del Rio T.G."/>
            <person name="Tice H."/>
            <person name="Deshpande S."/>
            <person name="Cheng J.F."/>
            <person name="Tapia R."/>
            <person name="Han C."/>
            <person name="Goodwin L."/>
            <person name="Pitluck S."/>
            <person name="Liolios K."/>
            <person name="Mavromatis K."/>
            <person name="Mikhailova N."/>
            <person name="Pati A."/>
            <person name="Chen A."/>
            <person name="Palaniappan K."/>
            <person name="Land M."/>
            <person name="Hauser L."/>
            <person name="Chang Y.J."/>
            <person name="Jeffries C.D."/>
            <person name="Brambilla E."/>
            <person name="Rohde M."/>
            <person name="Goker M."/>
            <person name="Tindall B.J."/>
            <person name="Woyke T."/>
            <person name="Bristow J."/>
            <person name="Eisen J.A."/>
            <person name="Markowitz V."/>
            <person name="Hugenholtz P."/>
            <person name="Kyrpides N.C."/>
            <person name="Klenk H.P."/>
            <person name="Lapidus A."/>
        </authorList>
    </citation>
    <scope>NUCLEOTIDE SEQUENCE [LARGE SCALE GENOMIC DNA]</scope>
    <source>
        <strain evidence="4">DSM 17093 / CIP 108686 / LMG 22925 / RQ-24</strain>
    </source>
</reference>
<feature type="active site" description="Proton donor/acceptor" evidence="1">
    <location>
        <position position="79"/>
    </location>
</feature>
<sequence length="223" mass="24951">MRQLSLIRHAETHWNLEGRVQGHSDVPLSARGRRQAEALRGRFQGAEIVVYSSPLVRALQTAELAFPGRAIVRDARLKEVHFGHFEGRTLAERLASPHWTAWSQNAFAERAPGGESYGELRARAVAWLQSLPEVPHIVAVTHSGTIQMLLSYVLGVEHPRWRKRFHLRHTGVTCLVFRDGEFLIERVNDFGHLQSAELEGAPVALEAADAFGESEAQSVCREP</sequence>
<dbReference type="HOGENOM" id="CLU_033323_9_5_0"/>
<dbReference type="InterPro" id="IPR029033">
    <property type="entry name" value="His_PPase_superfam"/>
</dbReference>
<feature type="active site" description="Tele-phosphohistidine intermediate" evidence="1">
    <location>
        <position position="9"/>
    </location>
</feature>
<organism evidence="3 4">
    <name type="scientific">Truepera radiovictrix (strain DSM 17093 / CIP 108686 / LMG 22925 / RQ-24)</name>
    <dbReference type="NCBI Taxonomy" id="649638"/>
    <lineage>
        <taxon>Bacteria</taxon>
        <taxon>Thermotogati</taxon>
        <taxon>Deinococcota</taxon>
        <taxon>Deinococci</taxon>
        <taxon>Trueperales</taxon>
        <taxon>Trueperaceae</taxon>
        <taxon>Truepera</taxon>
    </lineage>
</organism>
<dbReference type="PANTHER" id="PTHR48100">
    <property type="entry name" value="BROAD-SPECIFICITY PHOSPHATASE YOR283W-RELATED"/>
    <property type="match status" value="1"/>
</dbReference>
<evidence type="ECO:0000313" key="4">
    <source>
        <dbReference type="Proteomes" id="UP000000379"/>
    </source>
</evidence>